<protein>
    <submittedName>
        <fullName evidence="3">Plasmid stabilization system protein</fullName>
    </submittedName>
</protein>
<name>J0H5K1_RHILT</name>
<organism evidence="3 4">
    <name type="scientific">Rhizobium leguminosarum bv. trifolii WSM597</name>
    <dbReference type="NCBI Taxonomy" id="754764"/>
    <lineage>
        <taxon>Bacteria</taxon>
        <taxon>Pseudomonadati</taxon>
        <taxon>Pseudomonadota</taxon>
        <taxon>Alphaproteobacteria</taxon>
        <taxon>Hyphomicrobiales</taxon>
        <taxon>Rhizobiaceae</taxon>
        <taxon>Rhizobium/Agrobacterium group</taxon>
        <taxon>Rhizobium</taxon>
    </lineage>
</organism>
<evidence type="ECO:0000256" key="2">
    <source>
        <dbReference type="ARBA" id="ARBA00022649"/>
    </source>
</evidence>
<dbReference type="OrthoDB" id="595470at2"/>
<sequence length="156" mass="17126">MSGKRIRWTLLALRRLDEIGSYIEKDNPDAAARVVARILTAVDMLVELPASGRPGRIKGTREILLADIAYIIPYRVGRDIVVVTVIYAHQRWLSQFQSATTMEIAHGSRPFISAASKPGACVSAAYNVLRSRTSFSLSSEIPRSLTAAFPVSGLLR</sequence>
<proteinExistence type="inferred from homology"/>
<evidence type="ECO:0000313" key="4">
    <source>
        <dbReference type="Proteomes" id="UP000005092"/>
    </source>
</evidence>
<dbReference type="Pfam" id="PF05016">
    <property type="entry name" value="ParE_toxin"/>
    <property type="match status" value="1"/>
</dbReference>
<comment type="similarity">
    <text evidence="1">Belongs to the RelE toxin family.</text>
</comment>
<accession>J0H5K1</accession>
<evidence type="ECO:0000256" key="1">
    <source>
        <dbReference type="ARBA" id="ARBA00006226"/>
    </source>
</evidence>
<dbReference type="EMBL" id="JH719381">
    <property type="protein sequence ID" value="EJB05340.1"/>
    <property type="molecule type" value="Genomic_DNA"/>
</dbReference>
<dbReference type="AlphaFoldDB" id="J0H5K1"/>
<dbReference type="PANTHER" id="PTHR33755:SF6">
    <property type="entry name" value="PLASMID STABILIZATION SYSTEM PROTEIN"/>
    <property type="match status" value="1"/>
</dbReference>
<dbReference type="PANTHER" id="PTHR33755">
    <property type="entry name" value="TOXIN PARE1-RELATED"/>
    <property type="match status" value="1"/>
</dbReference>
<gene>
    <name evidence="3" type="ORF">Rleg9DRAFT_4222</name>
</gene>
<keyword evidence="2" id="KW-1277">Toxin-antitoxin system</keyword>
<evidence type="ECO:0000313" key="3">
    <source>
        <dbReference type="EMBL" id="EJB05340.1"/>
    </source>
</evidence>
<dbReference type="InterPro" id="IPR051803">
    <property type="entry name" value="TA_system_RelE-like_toxin"/>
</dbReference>
<dbReference type="InterPro" id="IPR035093">
    <property type="entry name" value="RelE/ParE_toxin_dom_sf"/>
</dbReference>
<dbReference type="Gene3D" id="3.30.2310.20">
    <property type="entry name" value="RelE-like"/>
    <property type="match status" value="1"/>
</dbReference>
<dbReference type="HOGENOM" id="CLU_1685179_0_0_5"/>
<dbReference type="InterPro" id="IPR007712">
    <property type="entry name" value="RelE/ParE_toxin"/>
</dbReference>
<reference evidence="3 4" key="1">
    <citation type="submission" date="2012-02" db="EMBL/GenBank/DDBJ databases">
        <title>Improved High-Quality Draft Sequence of Rhizobium leguminosarum bv. trifolii WSM597.</title>
        <authorList>
            <consortium name="US DOE Joint Genome Institute"/>
            <person name="Lucas S."/>
            <person name="Han J."/>
            <person name="Lapidus A."/>
            <person name="Cheng J.-F."/>
            <person name="Goodwin L."/>
            <person name="Pitluck S."/>
            <person name="Peters L."/>
            <person name="Ovchinnikova G."/>
            <person name="Held B."/>
            <person name="Detter J.C."/>
            <person name="Han C."/>
            <person name="Tapia R."/>
            <person name="Land M."/>
            <person name="Hauser L."/>
            <person name="Kyrpides N."/>
            <person name="Ivanova N."/>
            <person name="Pagani I."/>
            <person name="Brau L."/>
            <person name="Yates R."/>
            <person name="O'Hara G."/>
            <person name="Rui T."/>
            <person name="Howieson J."/>
            <person name="Reeve W."/>
            <person name="Woyke T."/>
        </authorList>
    </citation>
    <scope>NUCLEOTIDE SEQUENCE [LARGE SCALE GENOMIC DNA]</scope>
    <source>
        <strain evidence="3 4">WSM597</strain>
    </source>
</reference>
<dbReference type="Proteomes" id="UP000005092">
    <property type="component" value="Unassembled WGS sequence"/>
</dbReference>